<comment type="similarity">
    <text evidence="1">Belongs to the glycine N-acyltransferase family.</text>
</comment>
<keyword evidence="3" id="KW-1185">Reference proteome</keyword>
<dbReference type="PANTHER" id="PTHR15298:SF1">
    <property type="entry name" value="GLYCINE N-ACYLTRANSFERASE-LIKE PROTEIN"/>
    <property type="match status" value="1"/>
</dbReference>
<name>A0A915DW02_9BILA</name>
<evidence type="ECO:0000313" key="4">
    <source>
        <dbReference type="WBParaSite" id="jg24256"/>
    </source>
</evidence>
<organism evidence="3 4">
    <name type="scientific">Ditylenchus dipsaci</name>
    <dbReference type="NCBI Taxonomy" id="166011"/>
    <lineage>
        <taxon>Eukaryota</taxon>
        <taxon>Metazoa</taxon>
        <taxon>Ecdysozoa</taxon>
        <taxon>Nematoda</taxon>
        <taxon>Chromadorea</taxon>
        <taxon>Rhabditida</taxon>
        <taxon>Tylenchina</taxon>
        <taxon>Tylenchomorpha</taxon>
        <taxon>Sphaerularioidea</taxon>
        <taxon>Anguinidae</taxon>
        <taxon>Anguininae</taxon>
        <taxon>Ditylenchus</taxon>
    </lineage>
</organism>
<evidence type="ECO:0000259" key="2">
    <source>
        <dbReference type="Pfam" id="PF08445"/>
    </source>
</evidence>
<dbReference type="EC" id="2.3.1.-" evidence="1"/>
<feature type="domain" description="GCN5-related N-acetyltransferase Rv2170-like" evidence="2">
    <location>
        <begin position="21"/>
        <end position="78"/>
    </location>
</feature>
<keyword evidence="1" id="KW-0808">Transferase</keyword>
<evidence type="ECO:0000256" key="1">
    <source>
        <dbReference type="RuleBase" id="RU368002"/>
    </source>
</evidence>
<sequence>MPSESEQFKQKFSLLPYSLVREKGTNKLASFEVMDLSGCLNHQYTFPEFRRKGLAQCVEMDLCQKIIKNGDVPFKWVEAWTLMC</sequence>
<keyword evidence="1" id="KW-0012">Acyltransferase</keyword>
<reference evidence="4" key="1">
    <citation type="submission" date="2022-11" db="UniProtKB">
        <authorList>
            <consortium name="WormBaseParasite"/>
        </authorList>
    </citation>
    <scope>IDENTIFICATION</scope>
</reference>
<dbReference type="PANTHER" id="PTHR15298">
    <property type="entry name" value="L-COA N-ACYLTRANSFERASE-RELATED"/>
    <property type="match status" value="1"/>
</dbReference>
<dbReference type="AlphaFoldDB" id="A0A915DW02"/>
<proteinExistence type="inferred from homology"/>
<evidence type="ECO:0000313" key="3">
    <source>
        <dbReference type="Proteomes" id="UP000887574"/>
    </source>
</evidence>
<protein>
    <recommendedName>
        <fullName evidence="1">Glycine N-acyltransferase-like protein</fullName>
        <ecNumber evidence="1">2.3.1.-</ecNumber>
    </recommendedName>
</protein>
<dbReference type="InterPro" id="IPR010313">
    <property type="entry name" value="Glycine_N-acyltransferase"/>
</dbReference>
<dbReference type="Proteomes" id="UP000887574">
    <property type="component" value="Unplaced"/>
</dbReference>
<dbReference type="GO" id="GO:0005739">
    <property type="term" value="C:mitochondrion"/>
    <property type="evidence" value="ECO:0007669"/>
    <property type="project" value="InterPro"/>
</dbReference>
<dbReference type="GO" id="GO:0047961">
    <property type="term" value="F:glycine N-acyltransferase activity"/>
    <property type="evidence" value="ECO:0007669"/>
    <property type="project" value="InterPro"/>
</dbReference>
<accession>A0A915DW02</accession>
<dbReference type="Gene3D" id="3.40.630.30">
    <property type="match status" value="1"/>
</dbReference>
<dbReference type="WBParaSite" id="jg24256">
    <property type="protein sequence ID" value="jg24256"/>
    <property type="gene ID" value="jg24256"/>
</dbReference>
<dbReference type="InterPro" id="IPR013653">
    <property type="entry name" value="GCN5-like_dom"/>
</dbReference>
<dbReference type="Pfam" id="PF08445">
    <property type="entry name" value="FR47"/>
    <property type="match status" value="1"/>
</dbReference>